<feature type="domain" description="Ribosome-associated protein quality control protein P2 RNA-binding" evidence="2">
    <location>
        <begin position="79"/>
        <end position="156"/>
    </location>
</feature>
<dbReference type="SUPFAM" id="SSF55174">
    <property type="entry name" value="Alpha-L RNA-binding motif"/>
    <property type="match status" value="1"/>
</dbReference>
<dbReference type="Proteomes" id="UP001451571">
    <property type="component" value="Chromosome"/>
</dbReference>
<name>A0ABZ3ESI2_9FIRM</name>
<proteinExistence type="predicted"/>
<keyword evidence="4" id="KW-1185">Reference proteome</keyword>
<gene>
    <name evidence="3" type="ORF">V6984_14815</name>
</gene>
<sequence>MYNDDKDLQQLKKRIAELARKSYEHNIYTYIGFLSMAEQDAFYSIEQEIRGIPYVMFGGNEDCERQMLRFGSAESLGYEEEFPIACLSVKPLIEKFADELSHRDFLGALMNLGIDRSTVGDIFLQGKNAYLFCTNNIAPFIMENLDRVKHTNVRCVAEDAAICVPSKEPETVKVTVSSERADAVASKVYHMSRNQSLLLFREKRIYINGRVNENNSYLLKKGDIVSVRGYGRFIYYGCEYETKKGKLSVLAGVYG</sequence>
<dbReference type="PROSITE" id="PS50889">
    <property type="entry name" value="S4"/>
    <property type="match status" value="1"/>
</dbReference>
<dbReference type="InterPro" id="IPR012677">
    <property type="entry name" value="Nucleotide-bd_a/b_plait_sf"/>
</dbReference>
<evidence type="ECO:0000313" key="3">
    <source>
        <dbReference type="EMBL" id="XAH72775.1"/>
    </source>
</evidence>
<dbReference type="RefSeq" id="WP_342756389.1">
    <property type="nucleotide sequence ID" value="NZ_CP146256.1"/>
</dbReference>
<accession>A0ABZ3ESI2</accession>
<evidence type="ECO:0000259" key="2">
    <source>
        <dbReference type="Pfam" id="PF17774"/>
    </source>
</evidence>
<dbReference type="EMBL" id="CP146256">
    <property type="protein sequence ID" value="XAH72775.1"/>
    <property type="molecule type" value="Genomic_DNA"/>
</dbReference>
<evidence type="ECO:0000256" key="1">
    <source>
        <dbReference type="PROSITE-ProRule" id="PRU00182"/>
    </source>
</evidence>
<dbReference type="InterPro" id="IPR040591">
    <property type="entry name" value="RqcP2_RBD"/>
</dbReference>
<dbReference type="Gene3D" id="3.30.70.330">
    <property type="match status" value="1"/>
</dbReference>
<dbReference type="Pfam" id="PF17774">
    <property type="entry name" value="YlmH_RBD"/>
    <property type="match status" value="1"/>
</dbReference>
<dbReference type="Gene3D" id="3.30.1370.160">
    <property type="match status" value="1"/>
</dbReference>
<protein>
    <submittedName>
        <fullName evidence="3">YlmH/Sll1252 family protein</fullName>
    </submittedName>
</protein>
<evidence type="ECO:0000313" key="4">
    <source>
        <dbReference type="Proteomes" id="UP001451571"/>
    </source>
</evidence>
<organism evidence="3 4">
    <name type="scientific">Kineothrix sedimenti</name>
    <dbReference type="NCBI Taxonomy" id="3123317"/>
    <lineage>
        <taxon>Bacteria</taxon>
        <taxon>Bacillati</taxon>
        <taxon>Bacillota</taxon>
        <taxon>Clostridia</taxon>
        <taxon>Lachnospirales</taxon>
        <taxon>Lachnospiraceae</taxon>
        <taxon>Kineothrix</taxon>
    </lineage>
</organism>
<keyword evidence="1" id="KW-0694">RNA-binding</keyword>
<reference evidence="3 4" key="1">
    <citation type="submission" date="2024-02" db="EMBL/GenBank/DDBJ databases">
        <title>Bacterial strain from lacustrine sediment.</title>
        <authorList>
            <person name="Petit C."/>
            <person name="Fadhlaoui K."/>
        </authorList>
    </citation>
    <scope>NUCLEOTIDE SEQUENCE [LARGE SCALE GENOMIC DNA]</scope>
    <source>
        <strain evidence="3 4">IPX-CK</strain>
    </source>
</reference>
<dbReference type="CDD" id="cd00165">
    <property type="entry name" value="S4"/>
    <property type="match status" value="1"/>
</dbReference>